<feature type="compositionally biased region" description="Polar residues" evidence="1">
    <location>
        <begin position="23"/>
        <end position="46"/>
    </location>
</feature>
<protein>
    <submittedName>
        <fullName evidence="2">Uncharacterized protein</fullName>
    </submittedName>
</protein>
<proteinExistence type="predicted"/>
<reference evidence="2" key="1">
    <citation type="submission" date="2018-11" db="EMBL/GenBank/DDBJ databases">
        <authorList>
            <person name="Grassa J C."/>
        </authorList>
    </citation>
    <scope>NUCLEOTIDE SEQUENCE [LARGE SCALE GENOMIC DNA]</scope>
</reference>
<evidence type="ECO:0000256" key="1">
    <source>
        <dbReference type="SAM" id="MobiDB-lite"/>
    </source>
</evidence>
<dbReference type="Proteomes" id="UP000596661">
    <property type="component" value="Chromosome 4"/>
</dbReference>
<evidence type="ECO:0000313" key="2">
    <source>
        <dbReference type="EnsemblPlants" id="cds.evm.model.04.1039"/>
    </source>
</evidence>
<organism evidence="2 3">
    <name type="scientific">Cannabis sativa</name>
    <name type="common">Hemp</name>
    <name type="synonym">Marijuana</name>
    <dbReference type="NCBI Taxonomy" id="3483"/>
    <lineage>
        <taxon>Eukaryota</taxon>
        <taxon>Viridiplantae</taxon>
        <taxon>Streptophyta</taxon>
        <taxon>Embryophyta</taxon>
        <taxon>Tracheophyta</taxon>
        <taxon>Spermatophyta</taxon>
        <taxon>Magnoliopsida</taxon>
        <taxon>eudicotyledons</taxon>
        <taxon>Gunneridae</taxon>
        <taxon>Pentapetalae</taxon>
        <taxon>rosids</taxon>
        <taxon>fabids</taxon>
        <taxon>Rosales</taxon>
        <taxon>Cannabaceae</taxon>
        <taxon>Cannabis</taxon>
    </lineage>
</organism>
<dbReference type="EnsemblPlants" id="evm.model.04.1039">
    <property type="protein sequence ID" value="cds.evm.model.04.1039"/>
    <property type="gene ID" value="evm.TU.04.1039"/>
</dbReference>
<dbReference type="OMA" id="TRRHYEC"/>
<accession>A0A803PBG1</accession>
<dbReference type="PANTHER" id="PTHR35485">
    <property type="entry name" value="OS01G0888900 PROTEIN"/>
    <property type="match status" value="1"/>
</dbReference>
<sequence length="94" mass="10409">MEGLLPMVYKSMKKNKTRRQYEHLSSGSAQSNYNDNISSDLSSTDRYNSKLRRHNSVAGLGRGATATSPPPSGARLVRFRSHRTFIFSCVGCAP</sequence>
<feature type="region of interest" description="Disordered" evidence="1">
    <location>
        <begin position="15"/>
        <end position="75"/>
    </location>
</feature>
<name>A0A803PBG1_CANSA</name>
<dbReference type="EMBL" id="UZAU01000372">
    <property type="status" value="NOT_ANNOTATED_CDS"/>
    <property type="molecule type" value="Genomic_DNA"/>
</dbReference>
<dbReference type="Gramene" id="evm.model.04.1039">
    <property type="protein sequence ID" value="cds.evm.model.04.1039"/>
    <property type="gene ID" value="evm.TU.04.1039"/>
</dbReference>
<dbReference type="PANTHER" id="PTHR35485:SF4">
    <property type="entry name" value="EXPRESSED PROTEIN"/>
    <property type="match status" value="1"/>
</dbReference>
<evidence type="ECO:0000313" key="3">
    <source>
        <dbReference type="Proteomes" id="UP000596661"/>
    </source>
</evidence>
<keyword evidence="3" id="KW-1185">Reference proteome</keyword>
<dbReference type="AlphaFoldDB" id="A0A803PBG1"/>
<reference evidence="2" key="2">
    <citation type="submission" date="2021-03" db="UniProtKB">
        <authorList>
            <consortium name="EnsemblPlants"/>
        </authorList>
    </citation>
    <scope>IDENTIFICATION</scope>
</reference>